<sequence>GSKEGNLFGENRRTRSRPKTLPLSESRPRRSNLEGLHCRYYVEKKEGFITRKERKILVRNEARNR</sequence>
<reference evidence="2" key="1">
    <citation type="submission" date="2021-01" db="EMBL/GenBank/DDBJ databases">
        <authorList>
            <consortium name="Genoscope - CEA"/>
            <person name="William W."/>
        </authorList>
    </citation>
    <scope>NUCLEOTIDE SEQUENCE</scope>
</reference>
<organism evidence="2">
    <name type="scientific">Brassica napus</name>
    <name type="common">Rape</name>
    <dbReference type="NCBI Taxonomy" id="3708"/>
    <lineage>
        <taxon>Eukaryota</taxon>
        <taxon>Viridiplantae</taxon>
        <taxon>Streptophyta</taxon>
        <taxon>Embryophyta</taxon>
        <taxon>Tracheophyta</taxon>
        <taxon>Spermatophyta</taxon>
        <taxon>Magnoliopsida</taxon>
        <taxon>eudicotyledons</taxon>
        <taxon>Gunneridae</taxon>
        <taxon>Pentapetalae</taxon>
        <taxon>rosids</taxon>
        <taxon>malvids</taxon>
        <taxon>Brassicales</taxon>
        <taxon>Brassicaceae</taxon>
        <taxon>Brassiceae</taxon>
        <taxon>Brassica</taxon>
    </lineage>
</organism>
<evidence type="ECO:0000256" key="1">
    <source>
        <dbReference type="SAM" id="MobiDB-lite"/>
    </source>
</evidence>
<accession>A0A816PD55</accession>
<dbReference type="Proteomes" id="UP001295469">
    <property type="component" value="Chromosome A09"/>
</dbReference>
<gene>
    <name evidence="2" type="ORF">DARMORV10_A09P44390.1</name>
</gene>
<dbReference type="EMBL" id="HG994363">
    <property type="protein sequence ID" value="CAF2046740.1"/>
    <property type="molecule type" value="Genomic_DNA"/>
</dbReference>
<evidence type="ECO:0000313" key="2">
    <source>
        <dbReference type="EMBL" id="CAF2046740.1"/>
    </source>
</evidence>
<proteinExistence type="predicted"/>
<protein>
    <submittedName>
        <fullName evidence="2">(rape) hypothetical protein</fullName>
    </submittedName>
</protein>
<feature type="region of interest" description="Disordered" evidence="1">
    <location>
        <begin position="1"/>
        <end position="30"/>
    </location>
</feature>
<feature type="non-terminal residue" evidence="2">
    <location>
        <position position="1"/>
    </location>
</feature>
<name>A0A816PD55_BRANA</name>
<dbReference type="AlphaFoldDB" id="A0A816PD55"/>